<comment type="caution">
    <text evidence="1">The sequence shown here is derived from an EMBL/GenBank/DDBJ whole genome shotgun (WGS) entry which is preliminary data.</text>
</comment>
<dbReference type="Proteomes" id="UP000292884">
    <property type="component" value="Unassembled WGS sequence"/>
</dbReference>
<keyword evidence="2" id="KW-1185">Reference proteome</keyword>
<evidence type="ECO:0000313" key="2">
    <source>
        <dbReference type="Proteomes" id="UP000292884"/>
    </source>
</evidence>
<dbReference type="AlphaFoldDB" id="A0A4R0MP28"/>
<protein>
    <submittedName>
        <fullName evidence="1">Uncharacterized protein</fullName>
    </submittedName>
</protein>
<dbReference type="OrthoDB" id="770182at2"/>
<dbReference type="EMBL" id="SJSK01000005">
    <property type="protein sequence ID" value="TCC88581.1"/>
    <property type="molecule type" value="Genomic_DNA"/>
</dbReference>
<dbReference type="RefSeq" id="WP_131554635.1">
    <property type="nucleotide sequence ID" value="NZ_SJSK01000005.1"/>
</dbReference>
<reference evidence="1 2" key="1">
    <citation type="submission" date="2019-02" db="EMBL/GenBank/DDBJ databases">
        <title>Pedobacter sp. RP-1-13 sp. nov., isolated from Arctic soil.</title>
        <authorList>
            <person name="Dahal R.H."/>
        </authorList>
    </citation>
    <scope>NUCLEOTIDE SEQUENCE [LARGE SCALE GENOMIC DNA]</scope>
    <source>
        <strain evidence="1 2">RP-1-13</strain>
    </source>
</reference>
<proteinExistence type="predicted"/>
<evidence type="ECO:0000313" key="1">
    <source>
        <dbReference type="EMBL" id="TCC88581.1"/>
    </source>
</evidence>
<gene>
    <name evidence="1" type="ORF">EZ428_18240</name>
</gene>
<sequence>MQIAVFIIYEILIRLQELDPDLGEYLMNRKTEDGILVRTSNGSIPIPDSILLRQFNDPKSISQFELQDLLGNFKLS</sequence>
<organism evidence="1 2">
    <name type="scientific">Pedobacter frigiditerrae</name>
    <dbReference type="NCBI Taxonomy" id="2530452"/>
    <lineage>
        <taxon>Bacteria</taxon>
        <taxon>Pseudomonadati</taxon>
        <taxon>Bacteroidota</taxon>
        <taxon>Sphingobacteriia</taxon>
        <taxon>Sphingobacteriales</taxon>
        <taxon>Sphingobacteriaceae</taxon>
        <taxon>Pedobacter</taxon>
    </lineage>
</organism>
<name>A0A4R0MP28_9SPHI</name>
<accession>A0A4R0MP28</accession>